<dbReference type="Pfam" id="PF00353">
    <property type="entry name" value="HemolysinCabind"/>
    <property type="match status" value="3"/>
</dbReference>
<organism evidence="1 2">
    <name type="scientific">Sphingomonas lenta</name>
    <dbReference type="NCBI Taxonomy" id="1141887"/>
    <lineage>
        <taxon>Bacteria</taxon>
        <taxon>Pseudomonadati</taxon>
        <taxon>Pseudomonadota</taxon>
        <taxon>Alphaproteobacteria</taxon>
        <taxon>Sphingomonadales</taxon>
        <taxon>Sphingomonadaceae</taxon>
        <taxon>Sphingomonas</taxon>
    </lineage>
</organism>
<comment type="caution">
    <text evidence="1">The sequence shown here is derived from an EMBL/GenBank/DDBJ whole genome shotgun (WGS) entry which is preliminary data.</text>
</comment>
<evidence type="ECO:0000313" key="1">
    <source>
        <dbReference type="EMBL" id="PAX09367.1"/>
    </source>
</evidence>
<dbReference type="Gene3D" id="2.150.10.10">
    <property type="entry name" value="Serralysin-like metalloprotease, C-terminal"/>
    <property type="match status" value="3"/>
</dbReference>
<accession>A0A2A2SJC0</accession>
<reference evidence="2" key="1">
    <citation type="submission" date="2017-09" db="EMBL/GenBank/DDBJ databases">
        <authorList>
            <person name="Feng G."/>
            <person name="Zhu H."/>
        </authorList>
    </citation>
    <scope>NUCLEOTIDE SEQUENCE [LARGE SCALE GENOMIC DNA]</scope>
    <source>
        <strain evidence="2">1PNM-20</strain>
    </source>
</reference>
<evidence type="ECO:0000313" key="2">
    <source>
        <dbReference type="Proteomes" id="UP000218151"/>
    </source>
</evidence>
<dbReference type="SUPFAM" id="SSF51120">
    <property type="entry name" value="beta-Roll"/>
    <property type="match status" value="3"/>
</dbReference>
<dbReference type="AlphaFoldDB" id="A0A2A2SJC0"/>
<dbReference type="GO" id="GO:0005509">
    <property type="term" value="F:calcium ion binding"/>
    <property type="evidence" value="ECO:0007669"/>
    <property type="project" value="InterPro"/>
</dbReference>
<dbReference type="Proteomes" id="UP000218151">
    <property type="component" value="Unassembled WGS sequence"/>
</dbReference>
<proteinExistence type="predicted"/>
<keyword evidence="2" id="KW-1185">Reference proteome</keyword>
<gene>
    <name evidence="1" type="ORF">CKY28_01020</name>
</gene>
<dbReference type="InterPro" id="IPR001343">
    <property type="entry name" value="Hemolysn_Ca-bd"/>
</dbReference>
<dbReference type="InterPro" id="IPR018511">
    <property type="entry name" value="Hemolysin-typ_Ca-bd_CS"/>
</dbReference>
<dbReference type="EMBL" id="NSLI01000001">
    <property type="protein sequence ID" value="PAX09367.1"/>
    <property type="molecule type" value="Genomic_DNA"/>
</dbReference>
<evidence type="ECO:0008006" key="3">
    <source>
        <dbReference type="Google" id="ProtNLM"/>
    </source>
</evidence>
<dbReference type="PROSITE" id="PS00330">
    <property type="entry name" value="HEMOLYSIN_CALCIUM"/>
    <property type="match status" value="2"/>
</dbReference>
<sequence>MVSDEQRSPGRVSVLQAFGSRRFYNAAGAQQTYYSFDEANVPRNTYDYVENTSGIGALTGGGYVVAFIDTLPSATTVKAQIYTATGVPVGAAITVAGDVGYDQIQPDVVGLAGGGFAVSWTTEYPPSRSFDINARVFDSAGRPVGAAFTVNSSAEGFQTASHIASLAGGGLVVAWEQADDGVNGTSVRARAFDATGTAVTGEIITLAGAPDRELGDVIGLANGGFVVALTDPTAEIVDGAASAGARAFIYDAAGRPVADVAINDFAPGVQHRPNLAATADGGFAATWIGVGRPEVGVFVQRFTADGARNGEATPVLLRIAGGTPYLDSLPDGGFLLSIPDLPTFSSGEPIARAGSIFVLDSAGQVASERFAFGPPYFTGSFPPSSVGQADVAVLADGGLAFSYDVTPRFTRYQREVDTLVFRPTIRGTDGADLVGGTAGADYLVGYAGPDTLTGGDGADTLDGALGADRLTGGLGDDGYIVDQADDAIVEAPGEGYDVVQVTASAYQLAGGVSIERLYASSGFASVNIAGNSDSQVIEGNDGANILSTGGGAPDTLRGYGGDDTYRVFATGDVIEDTFGFDTVYASGTSYFLYSTAAVEYLSTAFQAGTEAFYLVGNGASQVVAGNYGDNILNGRGGDDERLPDTLIGLLGDDTYAVFTQGDVVREEVGQGQDVVYANTSYQLRQGAEVEALAAVVGSASDAGSAYTLRGNEFAQTVVGNDAATIIDGRGGNDTLIGLGGADVFAFTTAPAAGNTDTIRDFGADDRIGLVAGLFPGLAEVTTAVANDRFVVGASAQDADDRIIYDQATGRLFYDGDGNGAGAQVQFAQLAAGTQLTAAQFTIVQPITDLPGA</sequence>
<dbReference type="InterPro" id="IPR011049">
    <property type="entry name" value="Serralysin-like_metalloprot_C"/>
</dbReference>
<protein>
    <recommendedName>
        <fullName evidence="3">Calcium-binding protein</fullName>
    </recommendedName>
</protein>
<name>A0A2A2SJC0_9SPHN</name>